<evidence type="ECO:0000313" key="3">
    <source>
        <dbReference type="Proteomes" id="UP000644192"/>
    </source>
</evidence>
<dbReference type="PANTHER" id="PTHR11908">
    <property type="entry name" value="XANTHINE DEHYDROGENASE"/>
    <property type="match status" value="1"/>
</dbReference>
<dbReference type="Proteomes" id="UP000644192">
    <property type="component" value="Unassembled WGS sequence"/>
</dbReference>
<dbReference type="SUPFAM" id="SSF56003">
    <property type="entry name" value="Molybdenum cofactor-binding domain"/>
    <property type="match status" value="1"/>
</dbReference>
<dbReference type="AlphaFoldDB" id="A0A6B1YJB3"/>
<dbReference type="Pfam" id="PF01315">
    <property type="entry name" value="Ald_Xan_dh_C"/>
    <property type="match status" value="1"/>
</dbReference>
<protein>
    <submittedName>
        <fullName evidence="2">Molybdopterin-dependent oxidoreductase</fullName>
    </submittedName>
</protein>
<feature type="domain" description="Aldehyde oxidase/xanthine dehydrogenase a/b hammerhead" evidence="1">
    <location>
        <begin position="22"/>
        <end position="136"/>
    </location>
</feature>
<dbReference type="SUPFAM" id="SSF54665">
    <property type="entry name" value="CO dehydrogenase molybdoprotein N-domain-like"/>
    <property type="match status" value="1"/>
</dbReference>
<dbReference type="Pfam" id="PF02738">
    <property type="entry name" value="MoCoBD_1"/>
    <property type="match status" value="1"/>
</dbReference>
<dbReference type="InterPro" id="IPR008274">
    <property type="entry name" value="AldOxase/xan_DH_MoCoBD1"/>
</dbReference>
<evidence type="ECO:0000259" key="1">
    <source>
        <dbReference type="SMART" id="SM01008"/>
    </source>
</evidence>
<accession>A0A6B1YJB3</accession>
<dbReference type="GO" id="GO:0016491">
    <property type="term" value="F:oxidoreductase activity"/>
    <property type="evidence" value="ECO:0007669"/>
    <property type="project" value="InterPro"/>
</dbReference>
<comment type="caution">
    <text evidence="2">The sequence shown here is derived from an EMBL/GenBank/DDBJ whole genome shotgun (WGS) entry which is preliminary data.</text>
</comment>
<gene>
    <name evidence="2" type="ORF">GUL26_32505</name>
</gene>
<dbReference type="RefSeq" id="WP_023911125.1">
    <property type="nucleotide sequence ID" value="NZ_CAADNI010000294.1"/>
</dbReference>
<evidence type="ECO:0000313" key="2">
    <source>
        <dbReference type="EMBL" id="MZZ16993.1"/>
    </source>
</evidence>
<sequence>MSSLPHSTGQALDRVDGPAKVTGQARYAAEYPAADLLHGSVVSSDVARGRVRGIDCAAALAVPGVVAVLHHLNRPPMAGDDEPYKDADAAEGEPFRPLFDDRVLYSGQPLALVLARSLELARYAGSLLRIDIEPEPHQTDLLAALDQAHEAPAQLPAERGDFYTAYGAAPIRVEASYSTPIEHHNPMEPHASTVIVQPDGSLLVHDKTQGTQNSQAYLQKVFGLPADKVRVCAAYVGGAFGSGLRPQYQLALAVMAALQLRRSVRVVLTRQQMFTFGYRPRTLQRLQLGADAEGRLLALGHQATAQTSRFEDFTEHVVEWSGMLYCCENLTLAYRLVPLDVYTPLDMRAPGAALGLIGLECAMDELAVRLGMDPIALRRFNFAERNGNEDKPYSSKALLACYEEGARRFGWQARDPRPRSMSEGRQLLGWGMAGGVWEAMQSKASARARLEADGLLRVASATTDIGTGTYTVMTQIAADAAGMAPEEVRFQLGDSALPKAPLQGGSFTVSSVGSAVRLACLRLRQALVAHARARHPELAGTAEERFRICRGHLEAGDTRYALADLLQGLPEDALQVEVEAEPSARRKGYATATHSAVFVEVRIDEALGTLRVSRVVSAVAAGRVINPKTARSQILGGVVWGLGMALQEETQVDHALGRCMNHNLAEYHIPVNADIGDIEVIFVDEPDDIVNELGSKGVGEIGIVGVAAAVANAVYHATGRRLRDFPLTVDKLLLG</sequence>
<dbReference type="PANTHER" id="PTHR11908:SF153">
    <property type="entry name" value="DEHYDROGENASE"/>
    <property type="match status" value="1"/>
</dbReference>
<dbReference type="EMBL" id="WXZT01000039">
    <property type="protein sequence ID" value="MZZ16993.1"/>
    <property type="molecule type" value="Genomic_DNA"/>
</dbReference>
<dbReference type="GO" id="GO:0005506">
    <property type="term" value="F:iron ion binding"/>
    <property type="evidence" value="ECO:0007669"/>
    <property type="project" value="InterPro"/>
</dbReference>
<dbReference type="Gene3D" id="3.90.1170.50">
    <property type="entry name" value="Aldehyde oxidase/xanthine dehydrogenase, a/b hammerhead"/>
    <property type="match status" value="1"/>
</dbReference>
<reference evidence="2" key="1">
    <citation type="submission" date="2020-01" db="EMBL/GenBank/DDBJ databases">
        <title>Bacteria Cultured from War Wounds Associated with the Conflict in Eastern Ukraine.</title>
        <authorList>
            <person name="Snesrud E."/>
            <person name="Galac M.R."/>
            <person name="Mc Gann P."/>
            <person name="Valentine K."/>
            <person name="Viacheslav K."/>
        </authorList>
    </citation>
    <scope>NUCLEOTIDE SEQUENCE</scope>
    <source>
        <strain evidence="2">VNMU148</strain>
    </source>
</reference>
<dbReference type="InterPro" id="IPR000674">
    <property type="entry name" value="Ald_Oxase/Xan_DH_a/b"/>
</dbReference>
<name>A0A6B1YJB3_PSEAI</name>
<dbReference type="Pfam" id="PF20256">
    <property type="entry name" value="MoCoBD_2"/>
    <property type="match status" value="1"/>
</dbReference>
<proteinExistence type="predicted"/>
<dbReference type="InterPro" id="IPR037165">
    <property type="entry name" value="AldOxase/xan_DH_Mopterin-bd_sf"/>
</dbReference>
<dbReference type="InterPro" id="IPR016208">
    <property type="entry name" value="Ald_Oxase/xanthine_DH-like"/>
</dbReference>
<dbReference type="InterPro" id="IPR036856">
    <property type="entry name" value="Ald_Oxase/Xan_DH_a/b_sf"/>
</dbReference>
<dbReference type="SMART" id="SM01008">
    <property type="entry name" value="Ald_Xan_dh_C"/>
    <property type="match status" value="1"/>
</dbReference>
<organism evidence="2 3">
    <name type="scientific">Pseudomonas aeruginosa</name>
    <dbReference type="NCBI Taxonomy" id="287"/>
    <lineage>
        <taxon>Bacteria</taxon>
        <taxon>Pseudomonadati</taxon>
        <taxon>Pseudomonadota</taxon>
        <taxon>Gammaproteobacteria</taxon>
        <taxon>Pseudomonadales</taxon>
        <taxon>Pseudomonadaceae</taxon>
        <taxon>Pseudomonas</taxon>
    </lineage>
</organism>
<dbReference type="Gene3D" id="3.30.365.10">
    <property type="entry name" value="Aldehyde oxidase/xanthine dehydrogenase, molybdopterin binding domain"/>
    <property type="match status" value="4"/>
</dbReference>
<dbReference type="InterPro" id="IPR046867">
    <property type="entry name" value="AldOxase/xan_DH_MoCoBD2"/>
</dbReference>